<reference evidence="1 2" key="1">
    <citation type="submission" date="2019-01" db="EMBL/GenBank/DDBJ databases">
        <title>Draft genome sequence of heavy metal resistant Bacillus cereus NWUAB01.</title>
        <authorList>
            <person name="Babalola O."/>
            <person name="Aremu B.R."/>
            <person name="Ayangbenro A.S."/>
        </authorList>
    </citation>
    <scope>NUCLEOTIDE SEQUENCE [LARGE SCALE GENOMIC DNA]</scope>
    <source>
        <strain evidence="1 2">NWUAB01</strain>
    </source>
</reference>
<gene>
    <name evidence="1" type="ORF">DR116_0015975</name>
</gene>
<sequence>MSLIEQVRQICNRLAEHGWRNLFLQHGLDITATDLKQELLKDIHEKINRKLKGFEDFSLEGTRGIEPGHPARSLFYHALASPNVVTGMDGLELNSFPTLGELEIIENYVYGITPSSLSEIRSRVGRNEDLAIVVFASEYRPAPETVHRKHADLCFSRTGVARVGTTEPLYSPKVRGFVPNVKDDDFAFRVLPARYSVYIAVQRKGNEEEFGPISRSEEQRESDMERLFWVPLHKLFSGTECISELNLNVSLEAQHVNEKLRRIHLELGKEGGWSEPDINQYPFYFKEGIAQLSDSHEFGGNVLVPVPHPLVEEAKYKGKTLTFKVPKNPKLFSSSLEMSTVNQARRAPEYVHIRHKVENGKIIDLNKNSSLMKDIKDGGYDAVHYIDYTADGWIEAKCPELASVFLGNHPAYSLVTAPDFFPQCEQREVMDWWNQFVPKALREDIWQQGGPDALSDTRTAANLELKKEVVSGGNTTQNPIFNSQDDTMTAIVSLPYNIPPKNTKYGKLPETTRNSYLPDAAAGVFAPGWDVSFDRTKEGTGFLAAYGLGSPFPEDSKLCAALSTFWPAVAPDAARTFGPNVNQSRFFATVSPLTDEEIGQVGNLPWDGVSGPIHKEGQKVIEYTKFDYVDYVNNALHKNFSLSLTSRIGIREYQDRILMMARVYAALGITHDDKPNWGVLSFREVDLSDEELRTAQENTHSLNFAAATSRGTVYRFEMYLRGQTLSDENDFRKVHVEINEKVTLFVNGVQILIKREDSDWILQDVNF</sequence>
<evidence type="ECO:0000313" key="2">
    <source>
        <dbReference type="Proteomes" id="UP000253597"/>
    </source>
</evidence>
<proteinExistence type="predicted"/>
<dbReference type="Proteomes" id="UP000253597">
    <property type="component" value="Unassembled WGS sequence"/>
</dbReference>
<dbReference type="AlphaFoldDB" id="A0A9X8IZ97"/>
<name>A0A9X8IZ97_BACCE</name>
<accession>A0A9X8IZ97</accession>
<protein>
    <submittedName>
        <fullName evidence="1">Uncharacterized protein</fullName>
    </submittedName>
</protein>
<organism evidence="1 2">
    <name type="scientific">Bacillus cereus</name>
    <dbReference type="NCBI Taxonomy" id="1396"/>
    <lineage>
        <taxon>Bacteria</taxon>
        <taxon>Bacillati</taxon>
        <taxon>Bacillota</taxon>
        <taxon>Bacilli</taxon>
        <taxon>Bacillales</taxon>
        <taxon>Bacillaceae</taxon>
        <taxon>Bacillus</taxon>
        <taxon>Bacillus cereus group</taxon>
    </lineage>
</organism>
<dbReference type="RefSeq" id="WP_113303419.1">
    <property type="nucleotide sequence ID" value="NZ_QNGD03000007.1"/>
</dbReference>
<dbReference type="EMBL" id="QNGD03000007">
    <property type="protein sequence ID" value="RWQ73541.1"/>
    <property type="molecule type" value="Genomic_DNA"/>
</dbReference>
<evidence type="ECO:0000313" key="1">
    <source>
        <dbReference type="EMBL" id="RWQ73541.1"/>
    </source>
</evidence>
<comment type="caution">
    <text evidence="1">The sequence shown here is derived from an EMBL/GenBank/DDBJ whole genome shotgun (WGS) entry which is preliminary data.</text>
</comment>